<reference evidence="3" key="1">
    <citation type="submission" date="2016-06" db="UniProtKB">
        <authorList>
            <consortium name="WormBaseParasite"/>
        </authorList>
    </citation>
    <scope>IDENTIFICATION</scope>
</reference>
<dbReference type="AlphaFoldDB" id="A0A183CXF9"/>
<evidence type="ECO:0000313" key="1">
    <source>
        <dbReference type="EMBL" id="VDK29472.1"/>
    </source>
</evidence>
<dbReference type="OrthoDB" id="10580127at2759"/>
<dbReference type="Pfam" id="PF10853">
    <property type="entry name" value="DUF2650"/>
    <property type="match status" value="1"/>
</dbReference>
<protein>
    <submittedName>
        <fullName evidence="3">Secreted protein</fullName>
    </submittedName>
</protein>
<name>A0A183CXF9_9BILA</name>
<keyword evidence="2" id="KW-1185">Reference proteome</keyword>
<reference evidence="1 2" key="2">
    <citation type="submission" date="2018-11" db="EMBL/GenBank/DDBJ databases">
        <authorList>
            <consortium name="Pathogen Informatics"/>
        </authorList>
    </citation>
    <scope>NUCLEOTIDE SEQUENCE [LARGE SCALE GENOMIC DNA]</scope>
</reference>
<evidence type="ECO:0000313" key="3">
    <source>
        <dbReference type="WBParaSite" id="GPUH_0000115001-mRNA-1"/>
    </source>
</evidence>
<evidence type="ECO:0000313" key="2">
    <source>
        <dbReference type="Proteomes" id="UP000271098"/>
    </source>
</evidence>
<dbReference type="Proteomes" id="UP000271098">
    <property type="component" value="Unassembled WGS sequence"/>
</dbReference>
<dbReference type="WBParaSite" id="GPUH_0000115001-mRNA-1">
    <property type="protein sequence ID" value="GPUH_0000115001-mRNA-1"/>
    <property type="gene ID" value="GPUH_0000115001"/>
</dbReference>
<gene>
    <name evidence="1" type="ORF">GPUH_LOCUS1150</name>
</gene>
<dbReference type="InterPro" id="IPR022559">
    <property type="entry name" value="SUP-1-like"/>
</dbReference>
<sequence length="102" mass="11851">MQKRILSRNCQNMYLCVCLCVYKLCCPLLTPEPKLGDALVGISYFSCPPDSFFYFYTCCDGAYFECCIQFELWFLILGSDDCVKLIQFINYTTEQLWIANSL</sequence>
<accession>A0A183CXF9</accession>
<proteinExistence type="predicted"/>
<dbReference type="EMBL" id="UYRT01001310">
    <property type="protein sequence ID" value="VDK29472.1"/>
    <property type="molecule type" value="Genomic_DNA"/>
</dbReference>
<organism evidence="3">
    <name type="scientific">Gongylonema pulchrum</name>
    <dbReference type="NCBI Taxonomy" id="637853"/>
    <lineage>
        <taxon>Eukaryota</taxon>
        <taxon>Metazoa</taxon>
        <taxon>Ecdysozoa</taxon>
        <taxon>Nematoda</taxon>
        <taxon>Chromadorea</taxon>
        <taxon>Rhabditida</taxon>
        <taxon>Spirurina</taxon>
        <taxon>Spiruromorpha</taxon>
        <taxon>Spiruroidea</taxon>
        <taxon>Gongylonematidae</taxon>
        <taxon>Gongylonema</taxon>
    </lineage>
</organism>